<keyword evidence="3" id="KW-1185">Reference proteome</keyword>
<evidence type="ECO:0008006" key="4">
    <source>
        <dbReference type="Google" id="ProtNLM"/>
    </source>
</evidence>
<dbReference type="EMBL" id="JBJJXI010000051">
    <property type="protein sequence ID" value="KAL3400411.1"/>
    <property type="molecule type" value="Genomic_DNA"/>
</dbReference>
<organism evidence="2 3">
    <name type="scientific">Trichogramma kaykai</name>
    <dbReference type="NCBI Taxonomy" id="54128"/>
    <lineage>
        <taxon>Eukaryota</taxon>
        <taxon>Metazoa</taxon>
        <taxon>Ecdysozoa</taxon>
        <taxon>Arthropoda</taxon>
        <taxon>Hexapoda</taxon>
        <taxon>Insecta</taxon>
        <taxon>Pterygota</taxon>
        <taxon>Neoptera</taxon>
        <taxon>Endopterygota</taxon>
        <taxon>Hymenoptera</taxon>
        <taxon>Apocrita</taxon>
        <taxon>Proctotrupomorpha</taxon>
        <taxon>Chalcidoidea</taxon>
        <taxon>Trichogrammatidae</taxon>
        <taxon>Trichogramma</taxon>
    </lineage>
</organism>
<dbReference type="Proteomes" id="UP001627154">
    <property type="component" value="Unassembled WGS sequence"/>
</dbReference>
<reference evidence="2 3" key="1">
    <citation type="journal article" date="2024" name="bioRxiv">
        <title>A reference genome for Trichogramma kaykai: A tiny desert-dwelling parasitoid wasp with competing sex-ratio distorters.</title>
        <authorList>
            <person name="Culotta J."/>
            <person name="Lindsey A.R."/>
        </authorList>
    </citation>
    <scope>NUCLEOTIDE SEQUENCE [LARGE SCALE GENOMIC DNA]</scope>
    <source>
        <strain evidence="2 3">KSX58</strain>
    </source>
</reference>
<dbReference type="AlphaFoldDB" id="A0ABD2X509"/>
<accession>A0ABD2X509</accession>
<evidence type="ECO:0000313" key="2">
    <source>
        <dbReference type="EMBL" id="KAL3400411.1"/>
    </source>
</evidence>
<name>A0ABD2X509_9HYME</name>
<keyword evidence="1" id="KW-0812">Transmembrane</keyword>
<evidence type="ECO:0000256" key="1">
    <source>
        <dbReference type="SAM" id="Phobius"/>
    </source>
</evidence>
<proteinExistence type="predicted"/>
<feature type="transmembrane region" description="Helical" evidence="1">
    <location>
        <begin position="104"/>
        <end position="129"/>
    </location>
</feature>
<comment type="caution">
    <text evidence="2">The sequence shown here is derived from an EMBL/GenBank/DDBJ whole genome shotgun (WGS) entry which is preliminary data.</text>
</comment>
<feature type="transmembrane region" description="Helical" evidence="1">
    <location>
        <begin position="46"/>
        <end position="75"/>
    </location>
</feature>
<evidence type="ECO:0000313" key="3">
    <source>
        <dbReference type="Proteomes" id="UP001627154"/>
    </source>
</evidence>
<keyword evidence="1" id="KW-0472">Membrane</keyword>
<gene>
    <name evidence="2" type="ORF">TKK_006273</name>
</gene>
<keyword evidence="1" id="KW-1133">Transmembrane helix</keyword>
<protein>
    <recommendedName>
        <fullName evidence="4">Odorant receptor</fullName>
    </recommendedName>
</protein>
<sequence>MYIYPFLLWNYDKVISIVVTMKRILEENDAFGRIIVKNSYEKLNAYGAFISTLLVFMGMGFSIGPAAIPIFLTWIQTSNETHEKSLPIHTEFFIDEDKYFYQLYALHVVVILLYIIVMGALSSFLFSAIEFIIGELHYLQNVLDESDVEYKSKLRANKLIAHNFIINKFKFVIHQHQNCIT</sequence>